<dbReference type="Gene3D" id="3.40.50.2000">
    <property type="entry name" value="Glycogen Phosphorylase B"/>
    <property type="match status" value="1"/>
</dbReference>
<gene>
    <name evidence="1" type="ORF">ENN47_06685</name>
</gene>
<protein>
    <recommendedName>
        <fullName evidence="2">Glycosyltransferase subfamily 4-like N-terminal domain-containing protein</fullName>
    </recommendedName>
</protein>
<proteinExistence type="predicted"/>
<reference evidence="1" key="1">
    <citation type="journal article" date="2020" name="mSystems">
        <title>Genome- and Community-Level Interaction Insights into Carbon Utilization and Element Cycling Functions of Hydrothermarchaeota in Hydrothermal Sediment.</title>
        <authorList>
            <person name="Zhou Z."/>
            <person name="Liu Y."/>
            <person name="Xu W."/>
            <person name="Pan J."/>
            <person name="Luo Z.H."/>
            <person name="Li M."/>
        </authorList>
    </citation>
    <scope>NUCLEOTIDE SEQUENCE [LARGE SCALE GENOMIC DNA]</scope>
    <source>
        <strain evidence="1">SpSt-1179</strain>
    </source>
</reference>
<dbReference type="SUPFAM" id="SSF53756">
    <property type="entry name" value="UDP-Glycosyltransferase/glycogen phosphorylase"/>
    <property type="match status" value="1"/>
</dbReference>
<feature type="non-terminal residue" evidence="1">
    <location>
        <position position="329"/>
    </location>
</feature>
<name>A0A7C1CVI9_9BACT</name>
<sequence>MSILVIAFLHPKKDKRVMRTVEALSSAGDVDYIYWSEDESEYHTEGDVTFHPVLHHINKHSIVRELISRRTHEAKMIEVASSLRPELVYIHHFATVIPLQIYKRFWKMKVPIITDFHEYVPEEFLFGVNAIPKIIKTNYAKSFYRKMLSRSAGAVFVSKWMIDDAKAINPLLKTLWIPNYGDSSVETLAKERRNKEIVFVGSVRRDLEKEKELLICLKKKGYEFTTIGSSPLEGISQSIPFLEYGKMIKRISQASFSIISFSSTDAGGKPLLNYVHSMPNKFFDSVVSGTPIIVDKRLEDIAQIVERDNLGIVIDRNNPEESAETIDHI</sequence>
<organism evidence="1">
    <name type="scientific">Mesotoga infera</name>
    <dbReference type="NCBI Taxonomy" id="1236046"/>
    <lineage>
        <taxon>Bacteria</taxon>
        <taxon>Thermotogati</taxon>
        <taxon>Thermotogota</taxon>
        <taxon>Thermotogae</taxon>
        <taxon>Kosmotogales</taxon>
        <taxon>Kosmotogaceae</taxon>
        <taxon>Mesotoga</taxon>
    </lineage>
</organism>
<dbReference type="EMBL" id="DSBT01000179">
    <property type="protein sequence ID" value="HDP77855.1"/>
    <property type="molecule type" value="Genomic_DNA"/>
</dbReference>
<evidence type="ECO:0008006" key="2">
    <source>
        <dbReference type="Google" id="ProtNLM"/>
    </source>
</evidence>
<evidence type="ECO:0000313" key="1">
    <source>
        <dbReference type="EMBL" id="HDP77855.1"/>
    </source>
</evidence>
<accession>A0A7C1CVI9</accession>
<dbReference type="AlphaFoldDB" id="A0A7C1CVI9"/>
<comment type="caution">
    <text evidence="1">The sequence shown here is derived from an EMBL/GenBank/DDBJ whole genome shotgun (WGS) entry which is preliminary data.</text>
</comment>
<dbReference type="Proteomes" id="UP000886198">
    <property type="component" value="Unassembled WGS sequence"/>
</dbReference>